<dbReference type="Pfam" id="PF13589">
    <property type="entry name" value="HATPase_c_3"/>
    <property type="match status" value="1"/>
</dbReference>
<sequence length="677" mass="75498">MAQIQMLSEVLANQITAGEVVERPASVVKELVENAIDAHAEHIDIIVEDAGVSKIRVIDDGDGIKNDQVELAFQRHATSKILTQRDLFHVASLGFRGEALPSIASVSDVQLVTAQQDASQGMQVHYEGGTLLEAGSAAARKGTDVTVKNLFFNTPARLKYLKSQATELAKIVEVLNHLALSYPQVALRLRHGHKEILRTVGNGDLQQVLAAIYGVQQARKMLALQAEDNDFRLSGYTSLPELTRANRSYIAILINGRFVKQFQLTNALIKGYGSKLMVGRYPIAALQIEMDPTLVDVNVHPQKNEVRLSKEDELEAFIEETVRLRIQQENLIPDGYQNYQDQKQPSQTRASFLTTLNDVSRQKQSTALEGQMQPASKAPAQPDTTRVVLPKELVEQHSHLTPVLIRQRSDLANADVQAFVKRYQDVPLLPAFGKDNQHQQAAGLADDGLLLSFGTPDVGTESQTVTDNSERFPDLTYIGQVYGTFLLAQGTGGLYIIDQHAAQERIKYEHYRAVIGQAGQEKQQLLVPIVLEYSALDALKIEGQLSQLAAVGIELAPFGEHTFILREHPGWFPAGQEEATVREMIDWLLRDQSITVAAFREKTAIMMACKRSIKANWSLNRYEAQGLLDQLAQTENPFNCPHGRPVVVSFSLTDMEKMFKRIQDRHESWIDYDQHPF</sequence>
<dbReference type="Gene3D" id="3.30.1370.100">
    <property type="entry name" value="MutL, C-terminal domain, regulatory subdomain"/>
    <property type="match status" value="1"/>
</dbReference>
<dbReference type="InterPro" id="IPR020667">
    <property type="entry name" value="DNA_mismatch_repair_MutL"/>
</dbReference>
<dbReference type="Pfam" id="PF01119">
    <property type="entry name" value="DNA_mis_repair"/>
    <property type="match status" value="1"/>
</dbReference>
<evidence type="ECO:0000256" key="3">
    <source>
        <dbReference type="ARBA" id="ARBA00023204"/>
    </source>
</evidence>
<feature type="region of interest" description="Disordered" evidence="5">
    <location>
        <begin position="363"/>
        <end position="383"/>
    </location>
</feature>
<proteinExistence type="inferred from homology"/>
<dbReference type="RefSeq" id="WP_022791313.1">
    <property type="nucleotide sequence ID" value="NZ_ATUU01000002.1"/>
</dbReference>
<dbReference type="PROSITE" id="PS00058">
    <property type="entry name" value="DNA_MISMATCH_REPAIR_1"/>
    <property type="match status" value="1"/>
</dbReference>
<keyword evidence="3 4" id="KW-0234">DNA repair</keyword>
<gene>
    <name evidence="4" type="primary">mutL</name>
    <name evidence="8" type="ORF">IV68_GL000893</name>
</gene>
<dbReference type="PANTHER" id="PTHR10073:SF12">
    <property type="entry name" value="DNA MISMATCH REPAIR PROTEIN MLH1"/>
    <property type="match status" value="1"/>
</dbReference>
<dbReference type="PANTHER" id="PTHR10073">
    <property type="entry name" value="DNA MISMATCH REPAIR PROTEIN MLH, PMS, MUTL"/>
    <property type="match status" value="1"/>
</dbReference>
<dbReference type="NCBIfam" id="NF000950">
    <property type="entry name" value="PRK00095.1-3"/>
    <property type="match status" value="1"/>
</dbReference>
<keyword evidence="9" id="KW-1185">Reference proteome</keyword>
<dbReference type="InParanoid" id="A0A0R2G5M8"/>
<evidence type="ECO:0000313" key="9">
    <source>
        <dbReference type="Proteomes" id="UP000051296"/>
    </source>
</evidence>
<dbReference type="InterPro" id="IPR014790">
    <property type="entry name" value="MutL_C"/>
</dbReference>
<comment type="function">
    <text evidence="4">This protein is involved in the repair of mismatches in DNA. It is required for dam-dependent methyl-directed DNA mismatch repair. May act as a 'molecular matchmaker', a protein that promotes the formation of a stable complex between two or more DNA-binding proteins in an ATP-dependent manner without itself being part of a final effector complex.</text>
</comment>
<evidence type="ECO:0000259" key="7">
    <source>
        <dbReference type="SMART" id="SM01340"/>
    </source>
</evidence>
<dbReference type="InterPro" id="IPR036890">
    <property type="entry name" value="HATPase_C_sf"/>
</dbReference>
<dbReference type="FunFam" id="3.30.565.10:FF:000003">
    <property type="entry name" value="DNA mismatch repair endonuclease MutL"/>
    <property type="match status" value="1"/>
</dbReference>
<dbReference type="PATRIC" id="fig|1123500.6.peg.899"/>
<reference evidence="8 9" key="1">
    <citation type="journal article" date="2015" name="Genome Announc.">
        <title>Expanding the biotechnology potential of lactobacilli through comparative genomics of 213 strains and associated genera.</title>
        <authorList>
            <person name="Sun Z."/>
            <person name="Harris H.M."/>
            <person name="McCann A."/>
            <person name="Guo C."/>
            <person name="Argimon S."/>
            <person name="Zhang W."/>
            <person name="Yang X."/>
            <person name="Jeffery I.B."/>
            <person name="Cooney J.C."/>
            <person name="Kagawa T.F."/>
            <person name="Liu W."/>
            <person name="Song Y."/>
            <person name="Salvetti E."/>
            <person name="Wrobel A."/>
            <person name="Rasinkangas P."/>
            <person name="Parkhill J."/>
            <person name="Rea M.C."/>
            <person name="O'Sullivan O."/>
            <person name="Ritari J."/>
            <person name="Douillard F.P."/>
            <person name="Paul Ross R."/>
            <person name="Yang R."/>
            <person name="Briner A.E."/>
            <person name="Felis G.E."/>
            <person name="de Vos W.M."/>
            <person name="Barrangou R."/>
            <person name="Klaenhammer T.R."/>
            <person name="Caufield P.W."/>
            <person name="Cui Y."/>
            <person name="Zhang H."/>
            <person name="O'Toole P.W."/>
        </authorList>
    </citation>
    <scope>NUCLEOTIDE SEQUENCE [LARGE SCALE GENOMIC DNA]</scope>
    <source>
        <strain evidence="8 9">DSM 20190</strain>
    </source>
</reference>
<protein>
    <recommendedName>
        <fullName evidence="4">DNA mismatch repair protein MutL</fullName>
    </recommendedName>
</protein>
<comment type="similarity">
    <text evidence="1 4">Belongs to the DNA mismatch repair MutL/HexB family.</text>
</comment>
<dbReference type="SUPFAM" id="SSF55874">
    <property type="entry name" value="ATPase domain of HSP90 chaperone/DNA topoisomerase II/histidine kinase"/>
    <property type="match status" value="1"/>
</dbReference>
<evidence type="ECO:0000313" key="8">
    <source>
        <dbReference type="EMBL" id="KRN32538.1"/>
    </source>
</evidence>
<dbReference type="InterPro" id="IPR002099">
    <property type="entry name" value="MutL/Mlh/PMS"/>
</dbReference>
<dbReference type="InterPro" id="IPR042120">
    <property type="entry name" value="MutL_C_dimsub"/>
</dbReference>
<dbReference type="InterPro" id="IPR014762">
    <property type="entry name" value="DNA_mismatch_repair_CS"/>
</dbReference>
<dbReference type="NCBIfam" id="TIGR00585">
    <property type="entry name" value="mutl"/>
    <property type="match status" value="1"/>
</dbReference>
<dbReference type="InterPro" id="IPR020568">
    <property type="entry name" value="Ribosomal_Su5_D2-typ_SF"/>
</dbReference>
<dbReference type="OrthoDB" id="9763467at2"/>
<dbReference type="AlphaFoldDB" id="A0A0R2G5M8"/>
<keyword evidence="2 4" id="KW-0227">DNA damage</keyword>
<name>A0A0R2G5M8_9LACO</name>
<feature type="domain" description="MutL C-terminal dimerisation" evidence="6">
    <location>
        <begin position="477"/>
        <end position="619"/>
    </location>
</feature>
<dbReference type="EMBL" id="JQAX01000002">
    <property type="protein sequence ID" value="KRN32538.1"/>
    <property type="molecule type" value="Genomic_DNA"/>
</dbReference>
<dbReference type="eggNOG" id="COG0323">
    <property type="taxonomic scope" value="Bacteria"/>
</dbReference>
<dbReference type="GO" id="GO:0032300">
    <property type="term" value="C:mismatch repair complex"/>
    <property type="evidence" value="ECO:0007669"/>
    <property type="project" value="InterPro"/>
</dbReference>
<dbReference type="SUPFAM" id="SSF54211">
    <property type="entry name" value="Ribosomal protein S5 domain 2-like"/>
    <property type="match status" value="1"/>
</dbReference>
<evidence type="ECO:0000256" key="1">
    <source>
        <dbReference type="ARBA" id="ARBA00006082"/>
    </source>
</evidence>
<dbReference type="Gene3D" id="3.30.230.10">
    <property type="match status" value="1"/>
</dbReference>
<dbReference type="FunCoup" id="A0A0R2G5M8">
    <property type="interactions" value="340"/>
</dbReference>
<accession>A0A0R2G5M8</accession>
<dbReference type="GO" id="GO:0006298">
    <property type="term" value="P:mismatch repair"/>
    <property type="evidence" value="ECO:0007669"/>
    <property type="project" value="UniProtKB-UniRule"/>
</dbReference>
<dbReference type="SMART" id="SM00853">
    <property type="entry name" value="MutL_C"/>
    <property type="match status" value="1"/>
</dbReference>
<dbReference type="Pfam" id="PF08676">
    <property type="entry name" value="MutL_C"/>
    <property type="match status" value="1"/>
</dbReference>
<feature type="domain" description="DNA mismatch repair protein S5" evidence="7">
    <location>
        <begin position="209"/>
        <end position="327"/>
    </location>
</feature>
<dbReference type="Gene3D" id="3.30.565.10">
    <property type="entry name" value="Histidine kinase-like ATPase, C-terminal domain"/>
    <property type="match status" value="1"/>
</dbReference>
<dbReference type="Proteomes" id="UP000051296">
    <property type="component" value="Unassembled WGS sequence"/>
</dbReference>
<dbReference type="Gene3D" id="3.30.1540.20">
    <property type="entry name" value="MutL, C-terminal domain, dimerisation subdomain"/>
    <property type="match status" value="1"/>
</dbReference>
<dbReference type="GO" id="GO:0005524">
    <property type="term" value="F:ATP binding"/>
    <property type="evidence" value="ECO:0007669"/>
    <property type="project" value="InterPro"/>
</dbReference>
<dbReference type="CDD" id="cd00782">
    <property type="entry name" value="MutL_Trans"/>
    <property type="match status" value="1"/>
</dbReference>
<dbReference type="HAMAP" id="MF_00149">
    <property type="entry name" value="DNA_mis_repair"/>
    <property type="match status" value="1"/>
</dbReference>
<organism evidence="8 9">
    <name type="scientific">Weissella halotolerans DSM 20190</name>
    <dbReference type="NCBI Taxonomy" id="1123500"/>
    <lineage>
        <taxon>Bacteria</taxon>
        <taxon>Bacillati</taxon>
        <taxon>Bacillota</taxon>
        <taxon>Bacilli</taxon>
        <taxon>Lactobacillales</taxon>
        <taxon>Lactobacillaceae</taxon>
        <taxon>Weissella</taxon>
    </lineage>
</organism>
<evidence type="ECO:0000256" key="5">
    <source>
        <dbReference type="SAM" id="MobiDB-lite"/>
    </source>
</evidence>
<evidence type="ECO:0000259" key="6">
    <source>
        <dbReference type="SMART" id="SM00853"/>
    </source>
</evidence>
<comment type="caution">
    <text evidence="8">The sequence shown here is derived from an EMBL/GenBank/DDBJ whole genome shotgun (WGS) entry which is preliminary data.</text>
</comment>
<dbReference type="SMART" id="SM01340">
    <property type="entry name" value="DNA_mis_repair"/>
    <property type="match status" value="1"/>
</dbReference>
<dbReference type="InterPro" id="IPR014721">
    <property type="entry name" value="Ribsml_uS5_D2-typ_fold_subgr"/>
</dbReference>
<dbReference type="GO" id="GO:0140664">
    <property type="term" value="F:ATP-dependent DNA damage sensor activity"/>
    <property type="evidence" value="ECO:0007669"/>
    <property type="project" value="InterPro"/>
</dbReference>
<dbReference type="InterPro" id="IPR013507">
    <property type="entry name" value="DNA_mismatch_S5_2-like"/>
</dbReference>
<dbReference type="InterPro" id="IPR038973">
    <property type="entry name" value="MutL/Mlh/Pms-like"/>
</dbReference>
<dbReference type="InterPro" id="IPR042121">
    <property type="entry name" value="MutL_C_regsub"/>
</dbReference>
<dbReference type="STRING" id="1123500.GCA_000420365_00528"/>
<dbReference type="GO" id="GO:0016887">
    <property type="term" value="F:ATP hydrolysis activity"/>
    <property type="evidence" value="ECO:0007669"/>
    <property type="project" value="InterPro"/>
</dbReference>
<dbReference type="GO" id="GO:0030983">
    <property type="term" value="F:mismatched DNA binding"/>
    <property type="evidence" value="ECO:0007669"/>
    <property type="project" value="InterPro"/>
</dbReference>
<dbReference type="InterPro" id="IPR037198">
    <property type="entry name" value="MutL_C_sf"/>
</dbReference>
<evidence type="ECO:0000256" key="4">
    <source>
        <dbReference type="HAMAP-Rule" id="MF_00149"/>
    </source>
</evidence>
<evidence type="ECO:0000256" key="2">
    <source>
        <dbReference type="ARBA" id="ARBA00022763"/>
    </source>
</evidence>
<dbReference type="SUPFAM" id="SSF118116">
    <property type="entry name" value="DNA mismatch repair protein MutL"/>
    <property type="match status" value="1"/>
</dbReference>
<dbReference type="CDD" id="cd16926">
    <property type="entry name" value="HATPase_MutL-MLH-PMS-like"/>
    <property type="match status" value="1"/>
</dbReference>